<organism evidence="1 2">
    <name type="scientific">Armillaria ostoyae</name>
    <name type="common">Armillaria root rot fungus</name>
    <dbReference type="NCBI Taxonomy" id="47428"/>
    <lineage>
        <taxon>Eukaryota</taxon>
        <taxon>Fungi</taxon>
        <taxon>Dikarya</taxon>
        <taxon>Basidiomycota</taxon>
        <taxon>Agaricomycotina</taxon>
        <taxon>Agaricomycetes</taxon>
        <taxon>Agaricomycetidae</taxon>
        <taxon>Agaricales</taxon>
        <taxon>Marasmiineae</taxon>
        <taxon>Physalacriaceae</taxon>
        <taxon>Armillaria</taxon>
    </lineage>
</organism>
<evidence type="ECO:0000313" key="1">
    <source>
        <dbReference type="EMBL" id="SJL04246.1"/>
    </source>
</evidence>
<keyword evidence="2" id="KW-1185">Reference proteome</keyword>
<proteinExistence type="predicted"/>
<dbReference type="AlphaFoldDB" id="A0A284R6A0"/>
<name>A0A284R6A0_ARMOS</name>
<sequence length="96" mass="10814">MVQDRKEGAIPWLFAKLPDRTSCAASVILYAVRQSACHTVVYLLVTPIDVWTSTRRKTPIHQRAPLQRSSPIEAWAEAVLSLLLNDAMKGPFCLMY</sequence>
<evidence type="ECO:0000313" key="2">
    <source>
        <dbReference type="Proteomes" id="UP000219338"/>
    </source>
</evidence>
<protein>
    <submittedName>
        <fullName evidence="1">Uncharacterized protein</fullName>
    </submittedName>
</protein>
<gene>
    <name evidence="1" type="ORF">ARMOST_07607</name>
</gene>
<accession>A0A284R6A0</accession>
<reference evidence="2" key="1">
    <citation type="journal article" date="2017" name="Nat. Ecol. Evol.">
        <title>Genome expansion and lineage-specific genetic innovations in the forest pathogenic fungi Armillaria.</title>
        <authorList>
            <person name="Sipos G."/>
            <person name="Prasanna A.N."/>
            <person name="Walter M.C."/>
            <person name="O'Connor E."/>
            <person name="Balint B."/>
            <person name="Krizsan K."/>
            <person name="Kiss B."/>
            <person name="Hess J."/>
            <person name="Varga T."/>
            <person name="Slot J."/>
            <person name="Riley R."/>
            <person name="Boka B."/>
            <person name="Rigling D."/>
            <person name="Barry K."/>
            <person name="Lee J."/>
            <person name="Mihaltcheva S."/>
            <person name="LaButti K."/>
            <person name="Lipzen A."/>
            <person name="Waldron R."/>
            <person name="Moloney N.M."/>
            <person name="Sperisen C."/>
            <person name="Kredics L."/>
            <person name="Vagvoelgyi C."/>
            <person name="Patrignani A."/>
            <person name="Fitzpatrick D."/>
            <person name="Nagy I."/>
            <person name="Doyle S."/>
            <person name="Anderson J.B."/>
            <person name="Grigoriev I.V."/>
            <person name="Gueldener U."/>
            <person name="Muensterkoetter M."/>
            <person name="Nagy L.G."/>
        </authorList>
    </citation>
    <scope>NUCLEOTIDE SEQUENCE [LARGE SCALE GENOMIC DNA]</scope>
    <source>
        <strain evidence="2">C18/9</strain>
    </source>
</reference>
<dbReference type="EMBL" id="FUEG01000005">
    <property type="protein sequence ID" value="SJL04246.1"/>
    <property type="molecule type" value="Genomic_DNA"/>
</dbReference>
<dbReference type="Proteomes" id="UP000219338">
    <property type="component" value="Unassembled WGS sequence"/>
</dbReference>